<proteinExistence type="inferred from homology"/>
<evidence type="ECO:0000256" key="3">
    <source>
        <dbReference type="ARBA" id="ARBA00010400"/>
    </source>
</evidence>
<evidence type="ECO:0000256" key="5">
    <source>
        <dbReference type="ARBA" id="ARBA00022729"/>
    </source>
</evidence>
<organism evidence="9 10">
    <name type="scientific">Phytophthora megakarya</name>
    <dbReference type="NCBI Taxonomy" id="4795"/>
    <lineage>
        <taxon>Eukaryota</taxon>
        <taxon>Sar</taxon>
        <taxon>Stramenopiles</taxon>
        <taxon>Oomycota</taxon>
        <taxon>Peronosporomycetes</taxon>
        <taxon>Peronosporales</taxon>
        <taxon>Peronosporaceae</taxon>
        <taxon>Phytophthora</taxon>
    </lineage>
</organism>
<evidence type="ECO:0000256" key="6">
    <source>
        <dbReference type="ARBA" id="ARBA00023026"/>
    </source>
</evidence>
<comment type="caution">
    <text evidence="9">The sequence shown here is derived from an EMBL/GenBank/DDBJ whole genome shotgun (WGS) entry which is preliminary data.</text>
</comment>
<comment type="subcellular location">
    <subcellularLocation>
        <location evidence="1">Host cell</location>
    </subcellularLocation>
    <subcellularLocation>
        <location evidence="2">Secreted</location>
    </subcellularLocation>
</comment>
<dbReference type="GO" id="GO:0005576">
    <property type="term" value="C:extracellular region"/>
    <property type="evidence" value="ECO:0007669"/>
    <property type="project" value="UniProtKB-SubCell"/>
</dbReference>
<keyword evidence="6" id="KW-0843">Virulence</keyword>
<dbReference type="EMBL" id="NBNE01000564">
    <property type="protein sequence ID" value="OWZ18603.1"/>
    <property type="molecule type" value="Genomic_DNA"/>
</dbReference>
<dbReference type="GO" id="GO:0043657">
    <property type="term" value="C:host cell"/>
    <property type="evidence" value="ECO:0007669"/>
    <property type="project" value="UniProtKB-SubCell"/>
</dbReference>
<gene>
    <name evidence="9" type="ORF">PHMEG_0007268</name>
</gene>
<evidence type="ECO:0000256" key="7">
    <source>
        <dbReference type="SAM" id="SignalP"/>
    </source>
</evidence>
<dbReference type="InterPro" id="IPR054463">
    <property type="entry name" value="PexRD54_WY"/>
</dbReference>
<dbReference type="AlphaFoldDB" id="A0A225WLP4"/>
<evidence type="ECO:0000256" key="1">
    <source>
        <dbReference type="ARBA" id="ARBA00004340"/>
    </source>
</evidence>
<evidence type="ECO:0000256" key="2">
    <source>
        <dbReference type="ARBA" id="ARBA00004613"/>
    </source>
</evidence>
<feature type="domain" description="RxLR effector PexRD54 WY" evidence="8">
    <location>
        <begin position="173"/>
        <end position="213"/>
    </location>
</feature>
<keyword evidence="10" id="KW-1185">Reference proteome</keyword>
<name>A0A225WLP4_9STRA</name>
<sequence>MRLLYLASLTFVVSIRLIDANVLRSDFSNIEFQPTDNIGISGSRILRSISAADKRLAEERTGVFSVSRFEKIKSALTSSKITTEKLDSWLKSGKSADVVFTRLHLHKRGFPIFEPQFGVWVQYADKLSAKIPEMSAISTLTRQYGDDALFNMIKLAKMDPPTAKLATKLEMDQMQHWVTTRKDPDEVFQLLQLNMAGSNIFKKTTFSTWAKYVEDLNTKYPEEPTWMYPTLTKYLNDKVLFKLTGDMKLSDKTKAFATQLEDDWFQAGLQGRKTPEKVLLDLGLGTTADSVLESSLLNTWAKYTEAFNRRYPEEKSTMIEMLTKNFDGVVVTKMLHTVKTEELTNPLATYLEAAQLKMWLDSGKSTNDVFKLLKLDQDVNNYNFRDKIVLSTWVSYLDLFITKHPDDTVALFSAIEARLKDRPLNEFLNMAKKYSSMESVATKIQKNKIPSYLARNESPRTVFTLLRLADEGDDILGAPLFKMWMKYVKDFNKRNPTQQESWFSPLRIECEWGGIQMIDKAMKNPSTVEIGKKVETRWINYWLDSKKPPEIVFQWLNLNTVGGRAFADRRFITWTTYLDEFNQRYPTKITTVIDGLRRNYNDINLLGVFKEAKNNPSMEKFTTNLENALIDKWVIEKKSIEFLQNQLGPVDMSKDMIHRYKSFATTIQKNKIPSYLVRNESPRNVFTLLSLADEGDDILGTLFKMWMKYVKDFNKRNPRKRRPSSIASKHARFDLQGTHSICGNHS</sequence>
<evidence type="ECO:0000313" key="9">
    <source>
        <dbReference type="EMBL" id="OWZ18603.1"/>
    </source>
</evidence>
<evidence type="ECO:0000256" key="4">
    <source>
        <dbReference type="ARBA" id="ARBA00022525"/>
    </source>
</evidence>
<evidence type="ECO:0000259" key="8">
    <source>
        <dbReference type="Pfam" id="PF22748"/>
    </source>
</evidence>
<protein>
    <submittedName>
        <fullName evidence="9">Avirulence (Avh) protein</fullName>
    </submittedName>
</protein>
<feature type="chain" id="PRO_5012668907" evidence="7">
    <location>
        <begin position="21"/>
        <end position="746"/>
    </location>
</feature>
<dbReference type="Pfam" id="PF22748">
    <property type="entry name" value="PexRD54_WY"/>
    <property type="match status" value="1"/>
</dbReference>
<keyword evidence="5 7" id="KW-0732">Signal</keyword>
<feature type="signal peptide" evidence="7">
    <location>
        <begin position="1"/>
        <end position="20"/>
    </location>
</feature>
<keyword evidence="4" id="KW-0964">Secreted</keyword>
<accession>A0A225WLP4</accession>
<comment type="similarity">
    <text evidence="3">Belongs to the RxLR effector family.</text>
</comment>
<evidence type="ECO:0000313" key="10">
    <source>
        <dbReference type="Proteomes" id="UP000198211"/>
    </source>
</evidence>
<reference evidence="10" key="1">
    <citation type="submission" date="2017-03" db="EMBL/GenBank/DDBJ databases">
        <title>Phytopthora megakarya and P. palmivora, two closely related causual agents of cacao black pod achieved similar genome size and gene model numbers by different mechanisms.</title>
        <authorList>
            <person name="Ali S."/>
            <person name="Shao J."/>
            <person name="Larry D.J."/>
            <person name="Kronmiller B."/>
            <person name="Shen D."/>
            <person name="Strem M.D."/>
            <person name="Melnick R.L."/>
            <person name="Guiltinan M.J."/>
            <person name="Tyler B.M."/>
            <person name="Meinhardt L.W."/>
            <person name="Bailey B.A."/>
        </authorList>
    </citation>
    <scope>NUCLEOTIDE SEQUENCE [LARGE SCALE GENOMIC DNA]</scope>
    <source>
        <strain evidence="10">zdho120</strain>
    </source>
</reference>
<dbReference type="Proteomes" id="UP000198211">
    <property type="component" value="Unassembled WGS sequence"/>
</dbReference>
<dbReference type="OrthoDB" id="128291at2759"/>